<dbReference type="InterPro" id="IPR008333">
    <property type="entry name" value="Cbr1-like_FAD-bd_dom"/>
</dbReference>
<accession>A0A0L0SZ85</accession>
<protein>
    <recommendedName>
        <fullName evidence="1">Flavoprotein pyridine nucleotide cytochrome reductase-like FAD-binding domain-containing protein</fullName>
    </recommendedName>
</protein>
<dbReference type="InterPro" id="IPR039261">
    <property type="entry name" value="FNR_nucleotide-bd"/>
</dbReference>
<feature type="domain" description="Flavoprotein pyridine nucleotide cytochrome reductase-like FAD-binding" evidence="1">
    <location>
        <begin position="167"/>
        <end position="221"/>
    </location>
</feature>
<sequence length="379" mass="41185">MAGESAILASALNLSTWIVPQWLAICAIQVGDVALHRRHQLRAFALACSVMLTRPVARFMIAFTVENPNELVHPGDAPKMALWFVFSLKMAAPEVFLVWEDHAVERVMIVPSSANAIAIVPLSHVVAPGTVASVLVPPAQAVKSVTVTQLTPRTVRAVPTLADGPYLVPGQHVAVIATQPNSVIDTALTREYSPTTHPSSALSHHEVELVIRLVSGGAMSARWRTPEEWTWSVTFVRVVPNCAIQRAIAAKDAPVLLVLLGTGATPFVNVIRALATEKRLMHVMQVHRTIEDMFWTAGEWEAMGVDEQLVTSEQQIGQISVQDLVEKVRDLDGKGKPEAAGWRVLVSGPQKAARELTLATRKALGWDEHRVAAVGVDDR</sequence>
<dbReference type="OrthoDB" id="432685at2759"/>
<dbReference type="STRING" id="578462.A0A0L0SZ85"/>
<gene>
    <name evidence="2" type="ORF">AMAG_12528</name>
</gene>
<dbReference type="VEuPathDB" id="FungiDB:AMAG_12528"/>
<name>A0A0L0SZ85_ALLM3</name>
<evidence type="ECO:0000259" key="1">
    <source>
        <dbReference type="Pfam" id="PF00970"/>
    </source>
</evidence>
<dbReference type="EMBL" id="GG745354">
    <property type="protein sequence ID" value="KNE67807.1"/>
    <property type="molecule type" value="Genomic_DNA"/>
</dbReference>
<evidence type="ECO:0000313" key="2">
    <source>
        <dbReference type="EMBL" id="KNE67807.1"/>
    </source>
</evidence>
<evidence type="ECO:0000313" key="3">
    <source>
        <dbReference type="Proteomes" id="UP000054350"/>
    </source>
</evidence>
<dbReference type="Gene3D" id="3.40.50.80">
    <property type="entry name" value="Nucleotide-binding domain of ferredoxin-NADP reductase (FNR) module"/>
    <property type="match status" value="1"/>
</dbReference>
<proteinExistence type="predicted"/>
<reference evidence="2 3" key="1">
    <citation type="submission" date="2009-11" db="EMBL/GenBank/DDBJ databases">
        <title>Annotation of Allomyces macrogynus ATCC 38327.</title>
        <authorList>
            <consortium name="The Broad Institute Genome Sequencing Platform"/>
            <person name="Russ C."/>
            <person name="Cuomo C."/>
            <person name="Burger G."/>
            <person name="Gray M.W."/>
            <person name="Holland P.W.H."/>
            <person name="King N."/>
            <person name="Lang F.B.F."/>
            <person name="Roger A.J."/>
            <person name="Ruiz-Trillo I."/>
            <person name="Young S.K."/>
            <person name="Zeng Q."/>
            <person name="Gargeya S."/>
            <person name="Fitzgerald M."/>
            <person name="Haas B."/>
            <person name="Abouelleil A."/>
            <person name="Alvarado L."/>
            <person name="Arachchi H.M."/>
            <person name="Berlin A."/>
            <person name="Chapman S.B."/>
            <person name="Gearin G."/>
            <person name="Goldberg J."/>
            <person name="Griggs A."/>
            <person name="Gujja S."/>
            <person name="Hansen M."/>
            <person name="Heiman D."/>
            <person name="Howarth C."/>
            <person name="Larimer J."/>
            <person name="Lui A."/>
            <person name="MacDonald P.J.P."/>
            <person name="McCowen C."/>
            <person name="Montmayeur A."/>
            <person name="Murphy C."/>
            <person name="Neiman D."/>
            <person name="Pearson M."/>
            <person name="Priest M."/>
            <person name="Roberts A."/>
            <person name="Saif S."/>
            <person name="Shea T."/>
            <person name="Sisk P."/>
            <person name="Stolte C."/>
            <person name="Sykes S."/>
            <person name="Wortman J."/>
            <person name="Nusbaum C."/>
            <person name="Birren B."/>
        </authorList>
    </citation>
    <scope>NUCLEOTIDE SEQUENCE [LARGE SCALE GENOMIC DNA]</scope>
    <source>
        <strain evidence="2 3">ATCC 38327</strain>
    </source>
</reference>
<reference evidence="3" key="2">
    <citation type="submission" date="2009-11" db="EMBL/GenBank/DDBJ databases">
        <title>The Genome Sequence of Allomyces macrogynus strain ATCC 38327.</title>
        <authorList>
            <consortium name="The Broad Institute Genome Sequencing Platform"/>
            <person name="Russ C."/>
            <person name="Cuomo C."/>
            <person name="Shea T."/>
            <person name="Young S.K."/>
            <person name="Zeng Q."/>
            <person name="Koehrsen M."/>
            <person name="Haas B."/>
            <person name="Borodovsky M."/>
            <person name="Guigo R."/>
            <person name="Alvarado L."/>
            <person name="Berlin A."/>
            <person name="Borenstein D."/>
            <person name="Chen Z."/>
            <person name="Engels R."/>
            <person name="Freedman E."/>
            <person name="Gellesch M."/>
            <person name="Goldberg J."/>
            <person name="Griggs A."/>
            <person name="Gujja S."/>
            <person name="Heiman D."/>
            <person name="Hepburn T."/>
            <person name="Howarth C."/>
            <person name="Jen D."/>
            <person name="Larson L."/>
            <person name="Lewis B."/>
            <person name="Mehta T."/>
            <person name="Park D."/>
            <person name="Pearson M."/>
            <person name="Roberts A."/>
            <person name="Saif S."/>
            <person name="Shenoy N."/>
            <person name="Sisk P."/>
            <person name="Stolte C."/>
            <person name="Sykes S."/>
            <person name="Walk T."/>
            <person name="White J."/>
            <person name="Yandava C."/>
            <person name="Burger G."/>
            <person name="Gray M.W."/>
            <person name="Holland P.W.H."/>
            <person name="King N."/>
            <person name="Lang F.B.F."/>
            <person name="Roger A.J."/>
            <person name="Ruiz-Trillo I."/>
            <person name="Lander E."/>
            <person name="Nusbaum C."/>
        </authorList>
    </citation>
    <scope>NUCLEOTIDE SEQUENCE [LARGE SCALE GENOMIC DNA]</scope>
    <source>
        <strain evidence="3">ATCC 38327</strain>
    </source>
</reference>
<dbReference type="SUPFAM" id="SSF63380">
    <property type="entry name" value="Riboflavin synthase domain-like"/>
    <property type="match status" value="1"/>
</dbReference>
<dbReference type="Gene3D" id="2.40.30.10">
    <property type="entry name" value="Translation factors"/>
    <property type="match status" value="1"/>
</dbReference>
<keyword evidence="3" id="KW-1185">Reference proteome</keyword>
<dbReference type="Proteomes" id="UP000054350">
    <property type="component" value="Unassembled WGS sequence"/>
</dbReference>
<dbReference type="Pfam" id="PF00970">
    <property type="entry name" value="FAD_binding_6"/>
    <property type="match status" value="1"/>
</dbReference>
<dbReference type="InterPro" id="IPR017938">
    <property type="entry name" value="Riboflavin_synthase-like_b-brl"/>
</dbReference>
<dbReference type="AlphaFoldDB" id="A0A0L0SZ85"/>
<dbReference type="SUPFAM" id="SSF52343">
    <property type="entry name" value="Ferredoxin reductase-like, C-terminal NADP-linked domain"/>
    <property type="match status" value="1"/>
</dbReference>
<organism evidence="2 3">
    <name type="scientific">Allomyces macrogynus (strain ATCC 38327)</name>
    <name type="common">Allomyces javanicus var. macrogynus</name>
    <dbReference type="NCBI Taxonomy" id="578462"/>
    <lineage>
        <taxon>Eukaryota</taxon>
        <taxon>Fungi</taxon>
        <taxon>Fungi incertae sedis</taxon>
        <taxon>Blastocladiomycota</taxon>
        <taxon>Blastocladiomycetes</taxon>
        <taxon>Blastocladiales</taxon>
        <taxon>Blastocladiaceae</taxon>
        <taxon>Allomyces</taxon>
    </lineage>
</organism>